<dbReference type="InterPro" id="IPR019109">
    <property type="entry name" value="MamF_MmsF"/>
</dbReference>
<evidence type="ECO:0000256" key="5">
    <source>
        <dbReference type="SAM" id="MobiDB-lite"/>
    </source>
</evidence>
<feature type="region of interest" description="Disordered" evidence="5">
    <location>
        <begin position="1"/>
        <end position="21"/>
    </location>
</feature>
<evidence type="ECO:0000256" key="1">
    <source>
        <dbReference type="ARBA" id="ARBA00004141"/>
    </source>
</evidence>
<gene>
    <name evidence="7" type="ORF">EEJ31_11730</name>
</gene>
<comment type="caution">
    <text evidence="7">The sequence shown here is derived from an EMBL/GenBank/DDBJ whole genome shotgun (WGS) entry which is preliminary data.</text>
</comment>
<reference evidence="7 8" key="1">
    <citation type="submission" date="2018-11" db="EMBL/GenBank/DDBJ databases">
        <title>Cryobacterium sp. nov., isolated from rhizosphere soil of lettuce.</title>
        <authorList>
            <person name="Wang Y."/>
        </authorList>
    </citation>
    <scope>NUCLEOTIDE SEQUENCE [LARGE SCALE GENOMIC DNA]</scope>
    <source>
        <strain evidence="7 8">NEAU-85</strain>
    </source>
</reference>
<feature type="transmembrane region" description="Helical" evidence="6">
    <location>
        <begin position="97"/>
        <end position="118"/>
    </location>
</feature>
<dbReference type="OrthoDB" id="9808930at2"/>
<evidence type="ECO:0000256" key="6">
    <source>
        <dbReference type="SAM" id="Phobius"/>
    </source>
</evidence>
<evidence type="ECO:0000313" key="7">
    <source>
        <dbReference type="EMBL" id="RNE58532.1"/>
    </source>
</evidence>
<feature type="transmembrane region" description="Helical" evidence="6">
    <location>
        <begin position="30"/>
        <end position="50"/>
    </location>
</feature>
<proteinExistence type="predicted"/>
<evidence type="ECO:0000256" key="3">
    <source>
        <dbReference type="ARBA" id="ARBA00022989"/>
    </source>
</evidence>
<organism evidence="7 8">
    <name type="scientific">Cryobacterium tepidiphilum</name>
    <dbReference type="NCBI Taxonomy" id="2486026"/>
    <lineage>
        <taxon>Bacteria</taxon>
        <taxon>Bacillati</taxon>
        <taxon>Actinomycetota</taxon>
        <taxon>Actinomycetes</taxon>
        <taxon>Micrococcales</taxon>
        <taxon>Microbacteriaceae</taxon>
        <taxon>Cryobacterium</taxon>
    </lineage>
</organism>
<accession>A0A3M8L1B5</accession>
<keyword evidence="8" id="KW-1185">Reference proteome</keyword>
<dbReference type="Pfam" id="PF09685">
    <property type="entry name" value="MamF_MmsF"/>
    <property type="match status" value="1"/>
</dbReference>
<dbReference type="EMBL" id="RDSR01000022">
    <property type="protein sequence ID" value="RNE58532.1"/>
    <property type="molecule type" value="Genomic_DNA"/>
</dbReference>
<keyword evidence="3 6" id="KW-1133">Transmembrane helix</keyword>
<dbReference type="AlphaFoldDB" id="A0A3M8L1B5"/>
<sequence>MSSSDAASVRPDPGPAPGIRPLSRDEDRQWAAFAHLGAVLFFVPALVILLSFGERGRFTRAEATEALNMQVTLAVAYVSVNLLGLALVLTTPIGGGLFALITWALWVTGVTFSVFGFMSAKDGVHYRYPFTLRLIR</sequence>
<evidence type="ECO:0000256" key="4">
    <source>
        <dbReference type="ARBA" id="ARBA00023136"/>
    </source>
</evidence>
<evidence type="ECO:0000313" key="8">
    <source>
        <dbReference type="Proteomes" id="UP000279859"/>
    </source>
</evidence>
<keyword evidence="2 6" id="KW-0812">Transmembrane</keyword>
<protein>
    <submittedName>
        <fullName evidence="7">DUF4870 domain-containing protein</fullName>
    </submittedName>
</protein>
<keyword evidence="4 6" id="KW-0472">Membrane</keyword>
<evidence type="ECO:0000256" key="2">
    <source>
        <dbReference type="ARBA" id="ARBA00022692"/>
    </source>
</evidence>
<comment type="subcellular location">
    <subcellularLocation>
        <location evidence="1">Membrane</location>
        <topology evidence="1">Multi-pass membrane protein</topology>
    </subcellularLocation>
</comment>
<dbReference type="Proteomes" id="UP000279859">
    <property type="component" value="Unassembled WGS sequence"/>
</dbReference>
<name>A0A3M8L1B5_9MICO</name>
<feature type="transmembrane region" description="Helical" evidence="6">
    <location>
        <begin position="71"/>
        <end position="91"/>
    </location>
</feature>
<dbReference type="RefSeq" id="WP_123046478.1">
    <property type="nucleotide sequence ID" value="NZ_RDSR01000022.1"/>
</dbReference>